<organism evidence="1 2">
    <name type="scientific">Iodobacter fluviatilis</name>
    <dbReference type="NCBI Taxonomy" id="537"/>
    <lineage>
        <taxon>Bacteria</taxon>
        <taxon>Pseudomonadati</taxon>
        <taxon>Pseudomonadota</taxon>
        <taxon>Betaproteobacteria</taxon>
        <taxon>Neisseriales</taxon>
        <taxon>Chitinibacteraceae</taxon>
        <taxon>Iodobacter</taxon>
    </lineage>
</organism>
<name>A0A7G3G718_9NEIS</name>
<protein>
    <submittedName>
        <fullName evidence="1">Uncharacterized protein</fullName>
    </submittedName>
</protein>
<proteinExistence type="predicted"/>
<dbReference type="EMBL" id="CP025781">
    <property type="protein sequence ID" value="QBC42992.1"/>
    <property type="molecule type" value="Genomic_DNA"/>
</dbReference>
<gene>
    <name evidence="1" type="ORF">C1H71_05105</name>
</gene>
<evidence type="ECO:0000313" key="1">
    <source>
        <dbReference type="EMBL" id="QBC42992.1"/>
    </source>
</evidence>
<sequence length="68" mass="7940">MAFMLIEYAHCSTYSPAALNTRHNPDHHLQKNCASELFIAQLLKLMHSCLRYSPYINMAFTLQYTFPM</sequence>
<keyword evidence="2" id="KW-1185">Reference proteome</keyword>
<dbReference type="Proteomes" id="UP000515917">
    <property type="component" value="Chromosome"/>
</dbReference>
<evidence type="ECO:0000313" key="2">
    <source>
        <dbReference type="Proteomes" id="UP000515917"/>
    </source>
</evidence>
<accession>A0A7G3G718</accession>
<reference evidence="1 2" key="1">
    <citation type="submission" date="2018-01" db="EMBL/GenBank/DDBJ databases">
        <title>Genome sequence of Iodobacter sp. strain PCH194 isolated from Indian Trans-Himalaya.</title>
        <authorList>
            <person name="Kumar V."/>
            <person name="Thakur V."/>
            <person name="Kumar S."/>
            <person name="Singh D."/>
        </authorList>
    </citation>
    <scope>NUCLEOTIDE SEQUENCE [LARGE SCALE GENOMIC DNA]</scope>
    <source>
        <strain evidence="1 2">PCH194</strain>
    </source>
</reference>
<dbReference type="AlphaFoldDB" id="A0A7G3G718"/>
<dbReference type="KEGG" id="ifl:C1H71_05105"/>